<evidence type="ECO:0000313" key="15">
    <source>
        <dbReference type="EMBL" id="CAF9928630.1"/>
    </source>
</evidence>
<comment type="similarity">
    <text evidence="2">Belongs to the CASP family.</text>
</comment>
<keyword evidence="7" id="KW-0333">Golgi apparatus</keyword>
<feature type="region of interest" description="Disordered" evidence="11">
    <location>
        <begin position="257"/>
        <end position="283"/>
    </location>
</feature>
<accession>A0A8H3IPK2</accession>
<evidence type="ECO:0000256" key="6">
    <source>
        <dbReference type="ARBA" id="ARBA00022989"/>
    </source>
</evidence>
<dbReference type="PANTHER" id="PTHR14043">
    <property type="entry name" value="CCAAT DISPLACEMENT PROTEIN-RELATED"/>
    <property type="match status" value="1"/>
</dbReference>
<name>A0A8H3IPK2_9LECA</name>
<feature type="domain" description="Cux N-terminal" evidence="14">
    <location>
        <begin position="44"/>
        <end position="156"/>
    </location>
</feature>
<evidence type="ECO:0000256" key="3">
    <source>
        <dbReference type="ARBA" id="ARBA00018691"/>
    </source>
</evidence>
<dbReference type="Pfam" id="PF25398">
    <property type="entry name" value="CUX1_N"/>
    <property type="match status" value="1"/>
</dbReference>
<keyword evidence="5 12" id="KW-0812">Transmembrane</keyword>
<sequence>MDVTAGGDTASLYERDREDPGASSKATNNASTTLLSNGDSLSSQDDNKFQTAISAWRNIDLTKLVPELDSTATEIVTHQRDALLSRKDLAQKTKDFRKLDDTAKLGEFKGLLKAYQTFIDLLTSHGKTTSSAFLQIYSSISEAPDPYPLLEASVDALLLSEDTLPKLLSENEHLQKSISNLTQQLDNSDRQLEEERAVRKALEDSRDAKIKEVETSWKAVVEEKKDNWEAKERSLEDKTESQERLLNELKASYEVSQRLGQGGDDENETRHNSASAAELEIVSSDLDRTSQRLAEVEARNEQLRVELAEASSSTRRTSTAEDDPNNARLRSENSALLRKLDNIRLETESETRKRESRIRALEKSAQMLERDREGLRERVQSWRDYDEIKQELEIFKSIEFSTLDDDDDDVSPAANGEGNGDLTPANGAVTGDKKDSLEQLLLARNKKLSNEMAVLRVSHHDLQQQLDSMQETMSNTNSELERAQNLNATLESDLVKVQQEASNAFPSSAMSVAGTHTSRYPSSSYNANSFPSRKGRVSPTSSIISGFDPQSPHRSTLDAIRAGEPVGGGSGIMPMIQAQRDRFKQKNTKLEEELSKQYNTVSSLRQEVASLQKDNLNLYEKSRYVSTYSRGAPASSASAYAQPPQSTAVSVSAETPSGLSLDRYRSTYEANLSPFAAFRGRESTRAYKRMSLPERVVFSITRMVLANRTSRNLFAFYCSSLHVLIFVMLYWMHSFDVSKHASNLGELGEAIAAAGGNPGADAQHGEWLQEGFEAGAGT</sequence>
<keyword evidence="9 12" id="KW-0472">Membrane</keyword>
<comment type="caution">
    <text evidence="15">The sequence shown here is derived from an EMBL/GenBank/DDBJ whole genome shotgun (WGS) entry which is preliminary data.</text>
</comment>
<protein>
    <recommendedName>
        <fullName evidence="3">Protein CASP</fullName>
    </recommendedName>
</protein>
<keyword evidence="4" id="KW-0813">Transport</keyword>
<dbReference type="GO" id="GO:0000139">
    <property type="term" value="C:Golgi membrane"/>
    <property type="evidence" value="ECO:0007669"/>
    <property type="project" value="UniProtKB-SubCell"/>
</dbReference>
<evidence type="ECO:0000256" key="5">
    <source>
        <dbReference type="ARBA" id="ARBA00022692"/>
    </source>
</evidence>
<feature type="compositionally biased region" description="Low complexity" evidence="11">
    <location>
        <begin position="308"/>
        <end position="317"/>
    </location>
</feature>
<keyword evidence="8 10" id="KW-0175">Coiled coil</keyword>
<dbReference type="GO" id="GO:0006891">
    <property type="term" value="P:intra-Golgi vesicle-mediated transport"/>
    <property type="evidence" value="ECO:0007669"/>
    <property type="project" value="InterPro"/>
</dbReference>
<evidence type="ECO:0000256" key="11">
    <source>
        <dbReference type="SAM" id="MobiDB-lite"/>
    </source>
</evidence>
<feature type="coiled-coil region" evidence="10">
    <location>
        <begin position="445"/>
        <end position="500"/>
    </location>
</feature>
<evidence type="ECO:0000256" key="4">
    <source>
        <dbReference type="ARBA" id="ARBA00022448"/>
    </source>
</evidence>
<feature type="region of interest" description="Disordered" evidence="11">
    <location>
        <begin position="1"/>
        <end position="44"/>
    </location>
</feature>
<feature type="region of interest" description="Disordered" evidence="11">
    <location>
        <begin position="306"/>
        <end position="333"/>
    </location>
</feature>
<evidence type="ECO:0000256" key="7">
    <source>
        <dbReference type="ARBA" id="ARBA00023034"/>
    </source>
</evidence>
<evidence type="ECO:0000256" key="1">
    <source>
        <dbReference type="ARBA" id="ARBA00004409"/>
    </source>
</evidence>
<reference evidence="15" key="1">
    <citation type="submission" date="2021-03" db="EMBL/GenBank/DDBJ databases">
        <authorList>
            <person name="Tagirdzhanova G."/>
        </authorList>
    </citation>
    <scope>NUCLEOTIDE SEQUENCE</scope>
</reference>
<evidence type="ECO:0000256" key="8">
    <source>
        <dbReference type="ARBA" id="ARBA00023054"/>
    </source>
</evidence>
<proteinExistence type="inferred from homology"/>
<evidence type="ECO:0000256" key="2">
    <source>
        <dbReference type="ARBA" id="ARBA00006415"/>
    </source>
</evidence>
<evidence type="ECO:0000259" key="13">
    <source>
        <dbReference type="Pfam" id="PF08172"/>
    </source>
</evidence>
<organism evidence="15 16">
    <name type="scientific">Imshaugia aleurites</name>
    <dbReference type="NCBI Taxonomy" id="172621"/>
    <lineage>
        <taxon>Eukaryota</taxon>
        <taxon>Fungi</taxon>
        <taxon>Dikarya</taxon>
        <taxon>Ascomycota</taxon>
        <taxon>Pezizomycotina</taxon>
        <taxon>Lecanoromycetes</taxon>
        <taxon>OSLEUM clade</taxon>
        <taxon>Lecanoromycetidae</taxon>
        <taxon>Lecanorales</taxon>
        <taxon>Lecanorineae</taxon>
        <taxon>Parmeliaceae</taxon>
        <taxon>Imshaugia</taxon>
    </lineage>
</organism>
<dbReference type="InterPro" id="IPR012955">
    <property type="entry name" value="CASP_C"/>
</dbReference>
<dbReference type="AlphaFoldDB" id="A0A8H3IPK2"/>
<dbReference type="Pfam" id="PF08172">
    <property type="entry name" value="CASP_C"/>
    <property type="match status" value="1"/>
</dbReference>
<feature type="transmembrane region" description="Helical" evidence="12">
    <location>
        <begin position="713"/>
        <end position="732"/>
    </location>
</feature>
<feature type="domain" description="CASP C-terminal" evidence="13">
    <location>
        <begin position="468"/>
        <end position="734"/>
    </location>
</feature>
<keyword evidence="6 12" id="KW-1133">Transmembrane helix</keyword>
<evidence type="ECO:0000256" key="12">
    <source>
        <dbReference type="SAM" id="Phobius"/>
    </source>
</evidence>
<dbReference type="EMBL" id="CAJPDT010000050">
    <property type="protein sequence ID" value="CAF9928630.1"/>
    <property type="molecule type" value="Genomic_DNA"/>
</dbReference>
<evidence type="ECO:0000259" key="14">
    <source>
        <dbReference type="Pfam" id="PF25398"/>
    </source>
</evidence>
<feature type="compositionally biased region" description="Polar residues" evidence="11">
    <location>
        <begin position="519"/>
        <end position="531"/>
    </location>
</feature>
<dbReference type="InterPro" id="IPR057476">
    <property type="entry name" value="Cux_N"/>
</dbReference>
<evidence type="ECO:0000313" key="16">
    <source>
        <dbReference type="Proteomes" id="UP000664534"/>
    </source>
</evidence>
<gene>
    <name evidence="15" type="ORF">IMSHALPRED_007706</name>
</gene>
<evidence type="ECO:0000256" key="10">
    <source>
        <dbReference type="SAM" id="Coils"/>
    </source>
</evidence>
<feature type="coiled-coil region" evidence="10">
    <location>
        <begin position="164"/>
        <end position="252"/>
    </location>
</feature>
<feature type="region of interest" description="Disordered" evidence="11">
    <location>
        <begin position="519"/>
        <end position="555"/>
    </location>
</feature>
<keyword evidence="16" id="KW-1185">Reference proteome</keyword>
<comment type="subcellular location">
    <subcellularLocation>
        <location evidence="1">Golgi apparatus membrane</location>
        <topology evidence="1">Single-pass type IV membrane protein</topology>
    </subcellularLocation>
</comment>
<feature type="coiled-coil region" evidence="10">
    <location>
        <begin position="573"/>
        <end position="621"/>
    </location>
</feature>
<feature type="compositionally biased region" description="Polar residues" evidence="11">
    <location>
        <begin position="24"/>
        <end position="44"/>
    </location>
</feature>
<evidence type="ECO:0000256" key="9">
    <source>
        <dbReference type="ARBA" id="ARBA00023136"/>
    </source>
</evidence>
<dbReference type="OrthoDB" id="10257567at2759"/>
<dbReference type="Proteomes" id="UP000664534">
    <property type="component" value="Unassembled WGS sequence"/>
</dbReference>
<dbReference type="PANTHER" id="PTHR14043:SF2">
    <property type="entry name" value="HOMEOBOX PROTEIN CUT"/>
    <property type="match status" value="1"/>
</dbReference>
<feature type="region of interest" description="Disordered" evidence="11">
    <location>
        <begin position="403"/>
        <end position="431"/>
    </location>
</feature>